<organism evidence="2 3">
    <name type="scientific">Azospirillum rugosum</name>
    <dbReference type="NCBI Taxonomy" id="416170"/>
    <lineage>
        <taxon>Bacteria</taxon>
        <taxon>Pseudomonadati</taxon>
        <taxon>Pseudomonadota</taxon>
        <taxon>Alphaproteobacteria</taxon>
        <taxon>Rhodospirillales</taxon>
        <taxon>Azospirillaceae</taxon>
        <taxon>Azospirillum</taxon>
    </lineage>
</organism>
<dbReference type="Gene3D" id="3.30.2310.20">
    <property type="entry name" value="RelE-like"/>
    <property type="match status" value="1"/>
</dbReference>
<dbReference type="Pfam" id="PF05016">
    <property type="entry name" value="ParE_toxin"/>
    <property type="match status" value="1"/>
</dbReference>
<dbReference type="InterPro" id="IPR035093">
    <property type="entry name" value="RelE/ParE_toxin_dom_sf"/>
</dbReference>
<sequence>MSYSVAPLALDDLDDIHAYVEDVDDEAAADELIDELYNAFERIGANPGLGHRRRDLTDFDVYFWTALKWYAVIYRKGDPIEVVRVIPWRRMEPVLLTPAGGLWM</sequence>
<proteinExistence type="predicted"/>
<dbReference type="InterPro" id="IPR007712">
    <property type="entry name" value="RelE/ParE_toxin"/>
</dbReference>
<keyword evidence="1" id="KW-1277">Toxin-antitoxin system</keyword>
<name>A0ABS4SLL0_9PROT</name>
<comment type="caution">
    <text evidence="2">The sequence shown here is derived from an EMBL/GenBank/DDBJ whole genome shotgun (WGS) entry which is preliminary data.</text>
</comment>
<protein>
    <submittedName>
        <fullName evidence="2">Plasmid stabilization system protein ParE</fullName>
    </submittedName>
</protein>
<dbReference type="Proteomes" id="UP000781958">
    <property type="component" value="Unassembled WGS sequence"/>
</dbReference>
<keyword evidence="3" id="KW-1185">Reference proteome</keyword>
<evidence type="ECO:0000313" key="3">
    <source>
        <dbReference type="Proteomes" id="UP000781958"/>
    </source>
</evidence>
<reference evidence="2 3" key="1">
    <citation type="submission" date="2021-03" db="EMBL/GenBank/DDBJ databases">
        <title>Genomic Encyclopedia of Type Strains, Phase III (KMG-III): the genomes of soil and plant-associated and newly described type strains.</title>
        <authorList>
            <person name="Whitman W."/>
        </authorList>
    </citation>
    <scope>NUCLEOTIDE SEQUENCE [LARGE SCALE GENOMIC DNA]</scope>
    <source>
        <strain evidence="2 3">IMMIB AFH-6</strain>
    </source>
</reference>
<dbReference type="EMBL" id="JAGINP010000009">
    <property type="protein sequence ID" value="MBP2293119.1"/>
    <property type="molecule type" value="Genomic_DNA"/>
</dbReference>
<evidence type="ECO:0000256" key="1">
    <source>
        <dbReference type="ARBA" id="ARBA00022649"/>
    </source>
</evidence>
<gene>
    <name evidence="2" type="ORF">J2851_002901</name>
</gene>
<dbReference type="RefSeq" id="WP_209766971.1">
    <property type="nucleotide sequence ID" value="NZ_JAGINP010000009.1"/>
</dbReference>
<evidence type="ECO:0000313" key="2">
    <source>
        <dbReference type="EMBL" id="MBP2293119.1"/>
    </source>
</evidence>
<accession>A0ABS4SLL0</accession>